<dbReference type="Pfam" id="PF02912">
    <property type="entry name" value="Phe_tRNA-synt_N"/>
    <property type="match status" value="1"/>
</dbReference>
<gene>
    <name evidence="3" type="ORF">ASPCAL14101</name>
</gene>
<dbReference type="GO" id="GO:0005524">
    <property type="term" value="F:ATP binding"/>
    <property type="evidence" value="ECO:0007669"/>
    <property type="project" value="InterPro"/>
</dbReference>
<dbReference type="OrthoDB" id="8954335at2759"/>
<evidence type="ECO:0000256" key="1">
    <source>
        <dbReference type="SAM" id="Coils"/>
    </source>
</evidence>
<keyword evidence="1" id="KW-0175">Coiled coil</keyword>
<dbReference type="AlphaFoldDB" id="A0A0U5GF24"/>
<organism evidence="3 4">
    <name type="scientific">Aspergillus calidoustus</name>
    <dbReference type="NCBI Taxonomy" id="454130"/>
    <lineage>
        <taxon>Eukaryota</taxon>
        <taxon>Fungi</taxon>
        <taxon>Dikarya</taxon>
        <taxon>Ascomycota</taxon>
        <taxon>Pezizomycotina</taxon>
        <taxon>Eurotiomycetes</taxon>
        <taxon>Eurotiomycetidae</taxon>
        <taxon>Eurotiales</taxon>
        <taxon>Aspergillaceae</taxon>
        <taxon>Aspergillus</taxon>
        <taxon>Aspergillus subgen. Nidulantes</taxon>
    </lineage>
</organism>
<evidence type="ECO:0000313" key="4">
    <source>
        <dbReference type="Proteomes" id="UP000054771"/>
    </source>
</evidence>
<dbReference type="GO" id="GO:0006432">
    <property type="term" value="P:phenylalanyl-tRNA aminoacylation"/>
    <property type="evidence" value="ECO:0007669"/>
    <property type="project" value="InterPro"/>
</dbReference>
<dbReference type="InterPro" id="IPR004188">
    <property type="entry name" value="Phe-tRNA_ligase_II_N"/>
</dbReference>
<dbReference type="EMBL" id="CDMC01000022">
    <property type="protein sequence ID" value="CEL10994.1"/>
    <property type="molecule type" value="Genomic_DNA"/>
</dbReference>
<dbReference type="Proteomes" id="UP000054771">
    <property type="component" value="Unassembled WGS sequence"/>
</dbReference>
<sequence>MKPGRKNLNAQILSARRIVANLVAESDSPTCVQKPLRMQREIIDKGKTLGELVTRTAIAGELDRARRDHERQLRELETELRTQLTKADECHTAQLQDLKSEILQKVAKAKGEKKALRKVMSDLHDEERQAWMQKINELDKAFQAKIAEKEEELEDLKQSIHEIRQDTYTSSSSSGDEEEFYAHEEIVHNASQEIDDAKSNRDRLKRVAGNIVNGLANGVGAAVTTSVVGGELPF</sequence>
<proteinExistence type="predicted"/>
<evidence type="ECO:0000313" key="3">
    <source>
        <dbReference type="EMBL" id="CEL10994.1"/>
    </source>
</evidence>
<dbReference type="STRING" id="454130.A0A0U5GF24"/>
<protein>
    <recommendedName>
        <fullName evidence="2">Phenylalanine-tRNA ligase class II N-terminal domain-containing protein</fullName>
    </recommendedName>
</protein>
<feature type="domain" description="Phenylalanine-tRNA ligase class II N-terminal" evidence="2">
    <location>
        <begin position="94"/>
        <end position="156"/>
    </location>
</feature>
<accession>A0A0U5GF24</accession>
<dbReference type="GO" id="GO:0004826">
    <property type="term" value="F:phenylalanine-tRNA ligase activity"/>
    <property type="evidence" value="ECO:0007669"/>
    <property type="project" value="InterPro"/>
</dbReference>
<name>A0A0U5GF24_ASPCI</name>
<keyword evidence="4" id="KW-1185">Reference proteome</keyword>
<feature type="coiled-coil region" evidence="1">
    <location>
        <begin position="59"/>
        <end position="207"/>
    </location>
</feature>
<evidence type="ECO:0000259" key="2">
    <source>
        <dbReference type="Pfam" id="PF02912"/>
    </source>
</evidence>
<dbReference type="GO" id="GO:0005737">
    <property type="term" value="C:cytoplasm"/>
    <property type="evidence" value="ECO:0007669"/>
    <property type="project" value="InterPro"/>
</dbReference>
<reference evidence="4" key="1">
    <citation type="journal article" date="2016" name="Genome Announc.">
        <title>Draft genome sequences of fungus Aspergillus calidoustus.</title>
        <authorList>
            <person name="Horn F."/>
            <person name="Linde J."/>
            <person name="Mattern D.J."/>
            <person name="Walther G."/>
            <person name="Guthke R."/>
            <person name="Scherlach K."/>
            <person name="Martin K."/>
            <person name="Brakhage A.A."/>
            <person name="Petzke L."/>
            <person name="Valiante V."/>
        </authorList>
    </citation>
    <scope>NUCLEOTIDE SEQUENCE [LARGE SCALE GENOMIC DNA]</scope>
    <source>
        <strain evidence="4">SF006504</strain>
    </source>
</reference>